<feature type="chain" id="PRO_5007502438" description="TraB/GumN family protein" evidence="1">
    <location>
        <begin position="20"/>
        <end position="357"/>
    </location>
</feature>
<evidence type="ECO:0000313" key="2">
    <source>
        <dbReference type="EMBL" id="AMU95307.1"/>
    </source>
</evidence>
<sequence length="357" mass="38653">MFALAALMLAATAAPAAPAYEPSFDPSRLKQTVAGEPGQALVLGSPHLSGFPKDFDAKALDPLLARLAAWQPQIVTIEGLSGPDCEMLLRYKPIYPGVYDDYCWSPEPARAATGLDVPAATVEAERLLADWPAEPTAAQRRHLAAVLLAGGEQASALVQWLRLPATERRAGDGLDAVLAERLTMLTTRRNENFLIGAALAARLGLERVYSVDDHSADAATNRVSGEAGYGEAIQRAWDNPVTAKRSAIDADLRKRLDGDGVLALYRAYNSPEATRMAFDSDFGAALAEPSPQHYGRYYTGWWETRNLRMVANIRAAMAAQPGARALVIVGASHKGYFEAYLHMMHDIRLVDAEAVLR</sequence>
<evidence type="ECO:0000313" key="3">
    <source>
        <dbReference type="Proteomes" id="UP000076234"/>
    </source>
</evidence>
<gene>
    <name evidence="2" type="ORF">AOA14_11890</name>
</gene>
<name>A0A142W1A0_9SPHN</name>
<feature type="signal peptide" evidence="1">
    <location>
        <begin position="1"/>
        <end position="19"/>
    </location>
</feature>
<organism evidence="2 3">
    <name type="scientific">Sphingopyxis terrae subsp. terrae NBRC 15098</name>
    <dbReference type="NCBI Taxonomy" id="1219058"/>
    <lineage>
        <taxon>Bacteria</taxon>
        <taxon>Pseudomonadati</taxon>
        <taxon>Pseudomonadota</taxon>
        <taxon>Alphaproteobacteria</taxon>
        <taxon>Sphingomonadales</taxon>
        <taxon>Sphingomonadaceae</taxon>
        <taxon>Sphingopyxis</taxon>
    </lineage>
</organism>
<evidence type="ECO:0008006" key="4">
    <source>
        <dbReference type="Google" id="ProtNLM"/>
    </source>
</evidence>
<evidence type="ECO:0000256" key="1">
    <source>
        <dbReference type="SAM" id="SignalP"/>
    </source>
</evidence>
<dbReference type="KEGG" id="ster:AOA14_11890"/>
<dbReference type="AlphaFoldDB" id="A0A142W1A0"/>
<dbReference type="STRING" id="1219058.AOA14_11890"/>
<proteinExistence type="predicted"/>
<accession>A0A142W1A0</accession>
<dbReference type="EMBL" id="CP013342">
    <property type="protein sequence ID" value="AMU95307.1"/>
    <property type="molecule type" value="Genomic_DNA"/>
</dbReference>
<dbReference type="Pfam" id="PF18950">
    <property type="entry name" value="DUF5694"/>
    <property type="match status" value="1"/>
</dbReference>
<protein>
    <recommendedName>
        <fullName evidence="4">TraB/GumN family protein</fullName>
    </recommendedName>
</protein>
<keyword evidence="1" id="KW-0732">Signal</keyword>
<reference evidence="3" key="1">
    <citation type="submission" date="2015-11" db="EMBL/GenBank/DDBJ databases">
        <title>Complete genome sequence of a polyethylene glycol-degrading strain Sphingopyxis terrae strain 203-1 (NBRC 15098).</title>
        <authorList>
            <person name="Yoshiyuki O."/>
            <person name="Shouta N."/>
            <person name="Nagata Y."/>
            <person name="Numata M."/>
            <person name="Tsuchikane K."/>
            <person name="Hosoyama A."/>
            <person name="Yamazoe A."/>
            <person name="Tsuda M."/>
            <person name="Fujita N."/>
            <person name="Kawai F."/>
        </authorList>
    </citation>
    <scope>NUCLEOTIDE SEQUENCE [LARGE SCALE GENOMIC DNA]</scope>
    <source>
        <strain evidence="3">203-1</strain>
    </source>
</reference>
<dbReference type="Proteomes" id="UP000076234">
    <property type="component" value="Chromosome"/>
</dbReference>
<dbReference type="InterPro" id="IPR043749">
    <property type="entry name" value="DUF5694"/>
</dbReference>
<reference evidence="2 3" key="2">
    <citation type="journal article" date="2016" name="Genome Announc.">
        <title>Complete Genome Sequence of Sphingopyxis terrae Strain 203-1 (NBRC 111660), a Polyethylene Glycol Degrader.</title>
        <authorList>
            <person name="Ohtsubo Y."/>
            <person name="Nonoyama S."/>
            <person name="Nagata Y."/>
            <person name="Numata M."/>
            <person name="Tsuchikane K."/>
            <person name="Hosoyama A."/>
            <person name="Yamazoe A."/>
            <person name="Tsuda M."/>
            <person name="Fujita N."/>
            <person name="Kawai F."/>
        </authorList>
    </citation>
    <scope>NUCLEOTIDE SEQUENCE [LARGE SCALE GENOMIC DNA]</scope>
    <source>
        <strain evidence="2 3">203-1</strain>
    </source>
</reference>